<dbReference type="RefSeq" id="WP_151664403.1">
    <property type="nucleotide sequence ID" value="NZ_WBWS01000039.1"/>
</dbReference>
<dbReference type="PANTHER" id="PTHR30055:SF146">
    <property type="entry name" value="HTH-TYPE TRANSCRIPTIONAL DUAL REGULATOR CECR"/>
    <property type="match status" value="1"/>
</dbReference>
<name>A0A6L3Z061_BRUAN</name>
<dbReference type="SUPFAM" id="SSF46689">
    <property type="entry name" value="Homeodomain-like"/>
    <property type="match status" value="1"/>
</dbReference>
<dbReference type="InterPro" id="IPR039536">
    <property type="entry name" value="TetR_C_Proteobacteria"/>
</dbReference>
<dbReference type="Gene3D" id="1.10.10.60">
    <property type="entry name" value="Homeodomain-like"/>
    <property type="match status" value="1"/>
</dbReference>
<dbReference type="GO" id="GO:0003700">
    <property type="term" value="F:DNA-binding transcription factor activity"/>
    <property type="evidence" value="ECO:0007669"/>
    <property type="project" value="TreeGrafter"/>
</dbReference>
<evidence type="ECO:0000313" key="7">
    <source>
        <dbReference type="Proteomes" id="UP000481876"/>
    </source>
</evidence>
<dbReference type="Gene3D" id="1.10.357.10">
    <property type="entry name" value="Tetracycline Repressor, domain 2"/>
    <property type="match status" value="1"/>
</dbReference>
<dbReference type="SUPFAM" id="SSF48498">
    <property type="entry name" value="Tetracyclin repressor-like, C-terminal domain"/>
    <property type="match status" value="1"/>
</dbReference>
<keyword evidence="2 4" id="KW-0238">DNA-binding</keyword>
<comment type="caution">
    <text evidence="6">The sequence shown here is derived from an EMBL/GenBank/DDBJ whole genome shotgun (WGS) entry which is preliminary data.</text>
</comment>
<evidence type="ECO:0000259" key="5">
    <source>
        <dbReference type="PROSITE" id="PS50977"/>
    </source>
</evidence>
<dbReference type="Pfam" id="PF00440">
    <property type="entry name" value="TetR_N"/>
    <property type="match status" value="1"/>
</dbReference>
<dbReference type="InterPro" id="IPR050109">
    <property type="entry name" value="HTH-type_TetR-like_transc_reg"/>
</dbReference>
<dbReference type="EMBL" id="WBWS01000039">
    <property type="protein sequence ID" value="KAB2759861.1"/>
    <property type="molecule type" value="Genomic_DNA"/>
</dbReference>
<dbReference type="Proteomes" id="UP000481876">
    <property type="component" value="Unassembled WGS sequence"/>
</dbReference>
<proteinExistence type="predicted"/>
<dbReference type="InterPro" id="IPR036271">
    <property type="entry name" value="Tet_transcr_reg_TetR-rel_C_sf"/>
</dbReference>
<keyword evidence="1" id="KW-0805">Transcription regulation</keyword>
<evidence type="ECO:0000256" key="1">
    <source>
        <dbReference type="ARBA" id="ARBA00023015"/>
    </source>
</evidence>
<dbReference type="AlphaFoldDB" id="A0A6L3Z061"/>
<dbReference type="InterPro" id="IPR001647">
    <property type="entry name" value="HTH_TetR"/>
</dbReference>
<evidence type="ECO:0000256" key="4">
    <source>
        <dbReference type="PROSITE-ProRule" id="PRU00335"/>
    </source>
</evidence>
<keyword evidence="3" id="KW-0804">Transcription</keyword>
<dbReference type="GO" id="GO:0000976">
    <property type="term" value="F:transcription cis-regulatory region binding"/>
    <property type="evidence" value="ECO:0007669"/>
    <property type="project" value="TreeGrafter"/>
</dbReference>
<feature type="domain" description="HTH tetR-type" evidence="5">
    <location>
        <begin position="6"/>
        <end position="66"/>
    </location>
</feature>
<protein>
    <submittedName>
        <fullName evidence="6">TetR/AcrR family transcriptional regulator</fullName>
    </submittedName>
</protein>
<dbReference type="PANTHER" id="PTHR30055">
    <property type="entry name" value="HTH-TYPE TRANSCRIPTIONAL REGULATOR RUTR"/>
    <property type="match status" value="1"/>
</dbReference>
<sequence length="204" mass="22612">MRKRTEARRLSFVNAAGKLFIEQGFGSVTMEAIASEAGASKVTLYGYFPGKEALFEAFIEEAGKGGIAALDASKDETDLRSTLLHLGMAYLDLVTRRDVIGLNRLIIGEVGRQPELSRIFYEKGPRQTILSICSVLDKLMERGLLRRAELREASLYFKSLCEAGSVERQLWGLDDVPDRESRRVAVLKAIEVFLPAYLPPGVSL</sequence>
<dbReference type="PROSITE" id="PS50977">
    <property type="entry name" value="HTH_TETR_2"/>
    <property type="match status" value="1"/>
</dbReference>
<gene>
    <name evidence="6" type="ORF">F9L04_24075</name>
</gene>
<evidence type="ECO:0000256" key="2">
    <source>
        <dbReference type="ARBA" id="ARBA00023125"/>
    </source>
</evidence>
<dbReference type="FunFam" id="1.10.10.60:FF:000141">
    <property type="entry name" value="TetR family transcriptional regulator"/>
    <property type="match status" value="1"/>
</dbReference>
<dbReference type="InterPro" id="IPR009057">
    <property type="entry name" value="Homeodomain-like_sf"/>
</dbReference>
<evidence type="ECO:0000256" key="3">
    <source>
        <dbReference type="ARBA" id="ARBA00023163"/>
    </source>
</evidence>
<dbReference type="PRINTS" id="PR00455">
    <property type="entry name" value="HTHTETR"/>
</dbReference>
<feature type="DNA-binding region" description="H-T-H motif" evidence="4">
    <location>
        <begin position="29"/>
        <end position="48"/>
    </location>
</feature>
<reference evidence="6 7" key="1">
    <citation type="submission" date="2019-09" db="EMBL/GenBank/DDBJ databases">
        <title>Taxonomic organization of the family Brucellaceae based on a phylogenomic approach.</title>
        <authorList>
            <person name="Leclercq S."/>
            <person name="Cloeckaert A."/>
            <person name="Zygmunt M.S."/>
        </authorList>
    </citation>
    <scope>NUCLEOTIDE SEQUENCE [LARGE SCALE GENOMIC DNA]</scope>
    <source>
        <strain evidence="6 7">LMG 3313</strain>
    </source>
</reference>
<evidence type="ECO:0000313" key="6">
    <source>
        <dbReference type="EMBL" id="KAB2759861.1"/>
    </source>
</evidence>
<dbReference type="Pfam" id="PF14246">
    <property type="entry name" value="TetR_C_7"/>
    <property type="match status" value="1"/>
</dbReference>
<organism evidence="6 7">
    <name type="scientific">Brucella anthropi</name>
    <name type="common">Ochrobactrum anthropi</name>
    <dbReference type="NCBI Taxonomy" id="529"/>
    <lineage>
        <taxon>Bacteria</taxon>
        <taxon>Pseudomonadati</taxon>
        <taxon>Pseudomonadota</taxon>
        <taxon>Alphaproteobacteria</taxon>
        <taxon>Hyphomicrobiales</taxon>
        <taxon>Brucellaceae</taxon>
        <taxon>Brucella/Ochrobactrum group</taxon>
        <taxon>Brucella</taxon>
    </lineage>
</organism>
<accession>A0A6L3Z061</accession>